<dbReference type="Gene3D" id="3.40.1360.10">
    <property type="match status" value="1"/>
</dbReference>
<name>A0A1H8BED0_9BACT</name>
<dbReference type="InterPro" id="IPR013237">
    <property type="entry name" value="Phage_T7_Gp4_N"/>
</dbReference>
<dbReference type="InterPro" id="IPR036977">
    <property type="entry name" value="DNA_primase_Znf_CHC2"/>
</dbReference>
<dbReference type="GO" id="GO:0008270">
    <property type="term" value="F:zinc ion binding"/>
    <property type="evidence" value="ECO:0007669"/>
    <property type="project" value="UniProtKB-KW"/>
</dbReference>
<keyword evidence="2" id="KW-0863">Zinc-finger</keyword>
<reference evidence="6 7" key="1">
    <citation type="submission" date="2016-10" db="EMBL/GenBank/DDBJ databases">
        <authorList>
            <person name="de Groot N.N."/>
        </authorList>
    </citation>
    <scope>NUCLEOTIDE SEQUENCE [LARGE SCALE GENOMIC DNA]</scope>
    <source>
        <strain evidence="6 7">DSM 8423</strain>
    </source>
</reference>
<keyword evidence="3" id="KW-0862">Zinc</keyword>
<dbReference type="PANTHER" id="PTHR30313">
    <property type="entry name" value="DNA PRIMASE"/>
    <property type="match status" value="1"/>
</dbReference>
<dbReference type="AlphaFoldDB" id="A0A1H8BED0"/>
<dbReference type="Gene3D" id="3.90.580.10">
    <property type="entry name" value="Zinc finger, CHC2-type domain"/>
    <property type="match status" value="1"/>
</dbReference>
<evidence type="ECO:0000256" key="1">
    <source>
        <dbReference type="ARBA" id="ARBA00022723"/>
    </source>
</evidence>
<proteinExistence type="predicted"/>
<keyword evidence="6" id="KW-0547">Nucleotide-binding</keyword>
<dbReference type="InterPro" id="IPR050219">
    <property type="entry name" value="DnaG_primase"/>
</dbReference>
<dbReference type="InterPro" id="IPR002694">
    <property type="entry name" value="Znf_CHC2"/>
</dbReference>
<protein>
    <submittedName>
        <fullName evidence="6">Zinc-binding domain of primase-helicase</fullName>
    </submittedName>
</protein>
<evidence type="ECO:0000259" key="5">
    <source>
        <dbReference type="SMART" id="SM00778"/>
    </source>
</evidence>
<evidence type="ECO:0000256" key="2">
    <source>
        <dbReference type="ARBA" id="ARBA00022771"/>
    </source>
</evidence>
<accession>A0A1H8BED0</accession>
<evidence type="ECO:0000259" key="4">
    <source>
        <dbReference type="SMART" id="SM00400"/>
    </source>
</evidence>
<evidence type="ECO:0000313" key="6">
    <source>
        <dbReference type="EMBL" id="SEM80494.1"/>
    </source>
</evidence>
<sequence length="339" mass="37699">MNLFDLICHDGIDLKRVGATNGGEYAGPCPFCGGNDRFRVWPEHKGGRYWCRGCHKTGDAIQYLRDSQGLSYREACRKLNIAISKGSWPGGSRTSKQKFTPRKATIPDLLWTEKASVFLDLAKETIRTDYSLLGLSFLQGRGLAEITIGRATLGWNKTDLYRDRQAWGLKKELRLDGKQKPLWLPAGLVIPYLASGHVVRLRIRRDASNIGPRYVIIPGSTLTPMMIWENQSVLVIVESELDALLINQEAGDLAGVCALGSVSARPDHIAHEVLNGADLLLVSLDSDEPGAKESWHFWKDTYGQKAKRWPVPIGKDPTEAHQNGLDIRLWVDAGIDDSQ</sequence>
<dbReference type="SMART" id="SM00400">
    <property type="entry name" value="ZnF_CHCC"/>
    <property type="match status" value="1"/>
</dbReference>
<feature type="domain" description="Zinc finger CHC2-type" evidence="4">
    <location>
        <begin position="25"/>
        <end position="80"/>
    </location>
</feature>
<gene>
    <name evidence="6" type="ORF">SAMN04489760_1509</name>
</gene>
<keyword evidence="7" id="KW-1185">Reference proteome</keyword>
<keyword evidence="6" id="KW-0067">ATP-binding</keyword>
<dbReference type="GO" id="GO:0003899">
    <property type="term" value="F:DNA-directed RNA polymerase activity"/>
    <property type="evidence" value="ECO:0007669"/>
    <property type="project" value="InterPro"/>
</dbReference>
<feature type="domain" description="DNA primase/helicase Gp4 N-terminal Bacteriophage T7-like" evidence="5">
    <location>
        <begin position="24"/>
        <end position="61"/>
    </location>
</feature>
<dbReference type="Pfam" id="PF01807">
    <property type="entry name" value="Zn_ribbon_DnaG"/>
    <property type="match status" value="1"/>
</dbReference>
<dbReference type="CDD" id="cd00188">
    <property type="entry name" value="TOPRIM"/>
    <property type="match status" value="1"/>
</dbReference>
<dbReference type="Proteomes" id="UP000198744">
    <property type="component" value="Unassembled WGS sequence"/>
</dbReference>
<dbReference type="GO" id="GO:0004386">
    <property type="term" value="F:helicase activity"/>
    <property type="evidence" value="ECO:0007669"/>
    <property type="project" value="UniProtKB-KW"/>
</dbReference>
<dbReference type="EMBL" id="FOBS01000050">
    <property type="protein sequence ID" value="SEM80494.1"/>
    <property type="molecule type" value="Genomic_DNA"/>
</dbReference>
<dbReference type="SUPFAM" id="SSF56731">
    <property type="entry name" value="DNA primase core"/>
    <property type="match status" value="1"/>
</dbReference>
<dbReference type="GO" id="GO:0006269">
    <property type="term" value="P:DNA replication, synthesis of primer"/>
    <property type="evidence" value="ECO:0007669"/>
    <property type="project" value="TreeGrafter"/>
</dbReference>
<keyword evidence="6" id="KW-0347">Helicase</keyword>
<keyword evidence="1" id="KW-0479">Metal-binding</keyword>
<dbReference type="GO" id="GO:0003677">
    <property type="term" value="F:DNA binding"/>
    <property type="evidence" value="ECO:0007669"/>
    <property type="project" value="InterPro"/>
</dbReference>
<dbReference type="STRING" id="43775.SAMN04489760_1509"/>
<dbReference type="PANTHER" id="PTHR30313:SF2">
    <property type="entry name" value="DNA PRIMASE"/>
    <property type="match status" value="1"/>
</dbReference>
<evidence type="ECO:0000256" key="3">
    <source>
        <dbReference type="ARBA" id="ARBA00022833"/>
    </source>
</evidence>
<dbReference type="OrthoDB" id="8967890at2"/>
<dbReference type="GO" id="GO:0005737">
    <property type="term" value="C:cytoplasm"/>
    <property type="evidence" value="ECO:0007669"/>
    <property type="project" value="TreeGrafter"/>
</dbReference>
<evidence type="ECO:0000313" key="7">
    <source>
        <dbReference type="Proteomes" id="UP000198744"/>
    </source>
</evidence>
<dbReference type="SUPFAM" id="SSF57783">
    <property type="entry name" value="Zinc beta-ribbon"/>
    <property type="match status" value="1"/>
</dbReference>
<keyword evidence="6" id="KW-0378">Hydrolase</keyword>
<dbReference type="SMART" id="SM00778">
    <property type="entry name" value="Prim_Zn_Ribbon"/>
    <property type="match status" value="1"/>
</dbReference>
<organism evidence="6 7">
    <name type="scientific">Syntrophus gentianae</name>
    <dbReference type="NCBI Taxonomy" id="43775"/>
    <lineage>
        <taxon>Bacteria</taxon>
        <taxon>Pseudomonadati</taxon>
        <taxon>Thermodesulfobacteriota</taxon>
        <taxon>Syntrophia</taxon>
        <taxon>Syntrophales</taxon>
        <taxon>Syntrophaceae</taxon>
        <taxon>Syntrophus</taxon>
    </lineage>
</organism>